<gene>
    <name evidence="1" type="ORF">GE300_14015</name>
</gene>
<accession>A0A6L5Z2H1</accession>
<dbReference type="PANTHER" id="PTHR36456:SF1">
    <property type="entry name" value="UPF0232 PROTEIN SCO3875"/>
    <property type="match status" value="1"/>
</dbReference>
<dbReference type="InterPro" id="IPR007922">
    <property type="entry name" value="DciA-like"/>
</dbReference>
<dbReference type="PANTHER" id="PTHR36456">
    <property type="entry name" value="UPF0232 PROTEIN SCO3875"/>
    <property type="match status" value="1"/>
</dbReference>
<organism evidence="1 2">
    <name type="scientific">Halovulum marinum</name>
    <dbReference type="NCBI Taxonomy" id="2662447"/>
    <lineage>
        <taxon>Bacteria</taxon>
        <taxon>Pseudomonadati</taxon>
        <taxon>Pseudomonadota</taxon>
        <taxon>Alphaproteobacteria</taxon>
        <taxon>Rhodobacterales</taxon>
        <taxon>Paracoccaceae</taxon>
        <taxon>Halovulum</taxon>
    </lineage>
</organism>
<dbReference type="EMBL" id="WIND01000011">
    <property type="protein sequence ID" value="MSU90717.1"/>
    <property type="molecule type" value="Genomic_DNA"/>
</dbReference>
<dbReference type="InterPro" id="IPR010593">
    <property type="entry name" value="DUF1159"/>
</dbReference>
<reference evidence="1 2" key="1">
    <citation type="submission" date="2019-10" db="EMBL/GenBank/DDBJ databases">
        <title>Cognatihalovulum marinum gen. nov. sp. nov., a new member of the family Rhodobacteraceae isolated from deep seawater of the Northwest Indian Ocean.</title>
        <authorList>
            <person name="Ruan C."/>
            <person name="Wang J."/>
            <person name="Zheng X."/>
            <person name="Song L."/>
            <person name="Zhu Y."/>
            <person name="Huang Y."/>
            <person name="Lu Z."/>
            <person name="Du W."/>
            <person name="Huang L."/>
            <person name="Dai X."/>
        </authorList>
    </citation>
    <scope>NUCLEOTIDE SEQUENCE [LARGE SCALE GENOMIC DNA]</scope>
    <source>
        <strain evidence="1 2">2CG4</strain>
    </source>
</reference>
<evidence type="ECO:0000313" key="2">
    <source>
        <dbReference type="Proteomes" id="UP000474957"/>
    </source>
</evidence>
<dbReference type="PIRSF" id="PIRSF032064">
    <property type="entry name" value="UCP032064"/>
    <property type="match status" value="1"/>
</dbReference>
<proteinExistence type="predicted"/>
<dbReference type="AlphaFoldDB" id="A0A6L5Z2H1"/>
<sequence>MRKTGKQTPTAKRVRRFTQAGALLGQRIQGASAKRGFAETRLLTRWAEIVGPELAQVARPLKVSYTREGFGATLTVACDGARAPEVQMQAETIRQRVNACYGYNAISRVRIAQEDGQGFAEAQAAFLAPKPDAAPRPDPKVQAQAAQAVAGVGDDGLRRALELLGQNVMTRTGSPSKET</sequence>
<dbReference type="Proteomes" id="UP000474957">
    <property type="component" value="Unassembled WGS sequence"/>
</dbReference>
<name>A0A6L5Z2H1_9RHOB</name>
<comment type="caution">
    <text evidence="1">The sequence shown here is derived from an EMBL/GenBank/DDBJ whole genome shotgun (WGS) entry which is preliminary data.</text>
</comment>
<dbReference type="Pfam" id="PF05258">
    <property type="entry name" value="DciA"/>
    <property type="match status" value="1"/>
</dbReference>
<protein>
    <submittedName>
        <fullName evidence="1">DUF721 domain-containing protein</fullName>
    </submittedName>
</protein>
<keyword evidence="2" id="KW-1185">Reference proteome</keyword>
<dbReference type="RefSeq" id="WP_154447198.1">
    <property type="nucleotide sequence ID" value="NZ_WIND01000011.1"/>
</dbReference>
<evidence type="ECO:0000313" key="1">
    <source>
        <dbReference type="EMBL" id="MSU90717.1"/>
    </source>
</evidence>